<dbReference type="EMBL" id="AFOJ01000007">
    <property type="protein sequence ID" value="EGM50052.1"/>
    <property type="molecule type" value="Genomic_DNA"/>
</dbReference>
<dbReference type="Proteomes" id="UP000002971">
    <property type="component" value="Unassembled WGS sequence"/>
</dbReference>
<comment type="caution">
    <text evidence="1">The sequence shown here is derived from an EMBL/GenBank/DDBJ whole genome shotgun (WGS) entry which is preliminary data.</text>
</comment>
<sequence>MIIKLSHLATKNLIIKIVIDISFERCDNDLVGKLILLNQIENNF</sequence>
<reference evidence="1 2" key="1">
    <citation type="journal article" date="2011" name="J. Bacteriol.">
        <title>Genome Sequence of Lactobacillus ruminis SPM0211, Isolated from a Fecal Sample from a Healthy Korean.</title>
        <authorList>
            <person name="Lee S."/>
            <person name="Cho Y.J."/>
            <person name="Lee A.H."/>
            <person name="Chun J."/>
            <person name="Ha N.J."/>
            <person name="Ko G."/>
        </authorList>
    </citation>
    <scope>NUCLEOTIDE SEQUENCE [LARGE SCALE GENOMIC DNA]</scope>
    <source>
        <strain evidence="1 2">SPM0211</strain>
    </source>
</reference>
<protein>
    <submittedName>
        <fullName evidence="1">Uncharacterized protein</fullName>
    </submittedName>
</protein>
<organism evidence="1 2">
    <name type="scientific">Ligilactobacillus ruminis SPM0211</name>
    <dbReference type="NCBI Taxonomy" id="1040964"/>
    <lineage>
        <taxon>Bacteria</taxon>
        <taxon>Bacillati</taxon>
        <taxon>Bacillota</taxon>
        <taxon>Bacilli</taxon>
        <taxon>Lactobacillales</taxon>
        <taxon>Lactobacillaceae</taxon>
        <taxon>Ligilactobacillus</taxon>
    </lineage>
</organism>
<accession>F7R225</accession>
<evidence type="ECO:0000313" key="2">
    <source>
        <dbReference type="Proteomes" id="UP000002971"/>
    </source>
</evidence>
<dbReference type="AlphaFoldDB" id="F7R225"/>
<proteinExistence type="predicted"/>
<gene>
    <name evidence="1" type="ORF">LRU_01731</name>
</gene>
<name>F7R225_9LACO</name>
<evidence type="ECO:0000313" key="1">
    <source>
        <dbReference type="EMBL" id="EGM50052.1"/>
    </source>
</evidence>